<evidence type="ECO:0000313" key="3">
    <source>
        <dbReference type="EMBL" id="MCP3420439.1"/>
    </source>
</evidence>
<dbReference type="Proteomes" id="UP001204524">
    <property type="component" value="Unassembled WGS sequence"/>
</dbReference>
<comment type="caution">
    <text evidence="3">The sequence shown here is derived from an EMBL/GenBank/DDBJ whole genome shotgun (WGS) entry which is preliminary data.</text>
</comment>
<dbReference type="EMBL" id="JANARS010000001">
    <property type="protein sequence ID" value="MCP3420439.1"/>
    <property type="molecule type" value="Genomic_DNA"/>
</dbReference>
<sequence>MTEVDIRGELAGAALLRASQVDLDAGLAHLHRTRRNRGRRRAGAVVAGVALLAATTWAYRSHDQEARTDRGDERVATAPRVAPGETEIDSDRSASGTTDAVAVLRPGQPAVVRVGAVGSTDQHVVWSAPTAHELGDRNLPWPAAVAWAPDGDELAIVVAQERGRVSATDDLVELTLVTVGADGSGRRIDGVIGTCRCGGEPPVLSWSRDGLEVLVPDGPDQGVRRIPR</sequence>
<feature type="transmembrane region" description="Helical" evidence="2">
    <location>
        <begin position="42"/>
        <end position="59"/>
    </location>
</feature>
<proteinExistence type="predicted"/>
<keyword evidence="2" id="KW-0812">Transmembrane</keyword>
<feature type="compositionally biased region" description="Basic and acidic residues" evidence="1">
    <location>
        <begin position="62"/>
        <end position="75"/>
    </location>
</feature>
<accession>A0ABT1KRS3</accession>
<dbReference type="RefSeq" id="WP_254179673.1">
    <property type="nucleotide sequence ID" value="NZ_JANARS010000001.1"/>
</dbReference>
<protein>
    <recommendedName>
        <fullName evidence="5">WD40 repeat domain-containing protein</fullName>
    </recommendedName>
</protein>
<feature type="region of interest" description="Disordered" evidence="1">
    <location>
        <begin position="62"/>
        <end position="95"/>
    </location>
</feature>
<evidence type="ECO:0000256" key="2">
    <source>
        <dbReference type="SAM" id="Phobius"/>
    </source>
</evidence>
<reference evidence="3 4" key="1">
    <citation type="submission" date="2022-06" db="EMBL/GenBank/DDBJ databases">
        <authorList>
            <person name="So Y."/>
        </authorList>
    </citation>
    <scope>NUCLEOTIDE SEQUENCE [LARGE SCALE GENOMIC DNA]</scope>
    <source>
        <strain evidence="3 4">STR3</strain>
    </source>
</reference>
<keyword evidence="2" id="KW-0472">Membrane</keyword>
<evidence type="ECO:0000313" key="4">
    <source>
        <dbReference type="Proteomes" id="UP001204524"/>
    </source>
</evidence>
<keyword evidence="2" id="KW-1133">Transmembrane helix</keyword>
<organism evidence="3 4">
    <name type="scientific">Nocardioides pinisoli</name>
    <dbReference type="NCBI Taxonomy" id="2950279"/>
    <lineage>
        <taxon>Bacteria</taxon>
        <taxon>Bacillati</taxon>
        <taxon>Actinomycetota</taxon>
        <taxon>Actinomycetes</taxon>
        <taxon>Propionibacteriales</taxon>
        <taxon>Nocardioidaceae</taxon>
        <taxon>Nocardioides</taxon>
    </lineage>
</organism>
<gene>
    <name evidence="3" type="ORF">NCI01_01395</name>
</gene>
<name>A0ABT1KRS3_9ACTN</name>
<evidence type="ECO:0008006" key="5">
    <source>
        <dbReference type="Google" id="ProtNLM"/>
    </source>
</evidence>
<evidence type="ECO:0000256" key="1">
    <source>
        <dbReference type="SAM" id="MobiDB-lite"/>
    </source>
</evidence>
<keyword evidence="4" id="KW-1185">Reference proteome</keyword>